<organism evidence="3 4">
    <name type="scientific">Sphingoaurantiacus capsulatus</name>
    <dbReference type="NCBI Taxonomy" id="1771310"/>
    <lineage>
        <taxon>Bacteria</taxon>
        <taxon>Pseudomonadati</taxon>
        <taxon>Pseudomonadota</taxon>
        <taxon>Alphaproteobacteria</taxon>
        <taxon>Sphingomonadales</taxon>
        <taxon>Sphingosinicellaceae</taxon>
        <taxon>Sphingoaurantiacus</taxon>
    </lineage>
</organism>
<dbReference type="EMBL" id="JBHRXV010000011">
    <property type="protein sequence ID" value="MFC3713476.1"/>
    <property type="molecule type" value="Genomic_DNA"/>
</dbReference>
<dbReference type="InterPro" id="IPR029045">
    <property type="entry name" value="ClpP/crotonase-like_dom_sf"/>
</dbReference>
<reference evidence="4" key="1">
    <citation type="journal article" date="2019" name="Int. J. Syst. Evol. Microbiol.">
        <title>The Global Catalogue of Microorganisms (GCM) 10K type strain sequencing project: providing services to taxonomists for standard genome sequencing and annotation.</title>
        <authorList>
            <consortium name="The Broad Institute Genomics Platform"/>
            <consortium name="The Broad Institute Genome Sequencing Center for Infectious Disease"/>
            <person name="Wu L."/>
            <person name="Ma J."/>
        </authorList>
    </citation>
    <scope>NUCLEOTIDE SEQUENCE [LARGE SCALE GENOMIC DNA]</scope>
    <source>
        <strain evidence="4">KCTC 42644</strain>
    </source>
</reference>
<comment type="similarity">
    <text evidence="1">Belongs to the enoyl-CoA hydratase/isomerase family.</text>
</comment>
<dbReference type="PANTHER" id="PTHR11941:SF54">
    <property type="entry name" value="ENOYL-COA HYDRATASE, MITOCHONDRIAL"/>
    <property type="match status" value="1"/>
</dbReference>
<dbReference type="RefSeq" id="WP_380862006.1">
    <property type="nucleotide sequence ID" value="NZ_JBHRXV010000011.1"/>
</dbReference>
<dbReference type="PANTHER" id="PTHR11941">
    <property type="entry name" value="ENOYL-COA HYDRATASE-RELATED"/>
    <property type="match status" value="1"/>
</dbReference>
<keyword evidence="4" id="KW-1185">Reference proteome</keyword>
<evidence type="ECO:0000256" key="2">
    <source>
        <dbReference type="ARBA" id="ARBA00023239"/>
    </source>
</evidence>
<dbReference type="InterPro" id="IPR014748">
    <property type="entry name" value="Enoyl-CoA_hydra_C"/>
</dbReference>
<accession>A0ABV7XBE8</accession>
<comment type="caution">
    <text evidence="3">The sequence shown here is derived from an EMBL/GenBank/DDBJ whole genome shotgun (WGS) entry which is preliminary data.</text>
</comment>
<evidence type="ECO:0000256" key="1">
    <source>
        <dbReference type="ARBA" id="ARBA00005254"/>
    </source>
</evidence>
<dbReference type="Proteomes" id="UP001595615">
    <property type="component" value="Unassembled WGS sequence"/>
</dbReference>
<keyword evidence="2" id="KW-0456">Lyase</keyword>
<dbReference type="NCBIfam" id="NF006699">
    <property type="entry name" value="PRK09245.1"/>
    <property type="match status" value="1"/>
</dbReference>
<protein>
    <submittedName>
        <fullName evidence="3">Crotonase/enoyl-CoA hydratase family protein</fullName>
    </submittedName>
</protein>
<name>A0ABV7XBE8_9SPHN</name>
<dbReference type="Gene3D" id="3.90.226.10">
    <property type="entry name" value="2-enoyl-CoA Hydratase, Chain A, domain 1"/>
    <property type="match status" value="1"/>
</dbReference>
<evidence type="ECO:0000313" key="3">
    <source>
        <dbReference type="EMBL" id="MFC3713476.1"/>
    </source>
</evidence>
<evidence type="ECO:0000313" key="4">
    <source>
        <dbReference type="Proteomes" id="UP001595615"/>
    </source>
</evidence>
<dbReference type="InterPro" id="IPR001753">
    <property type="entry name" value="Enoyl-CoA_hydra/iso"/>
</dbReference>
<dbReference type="Pfam" id="PF00378">
    <property type="entry name" value="ECH_1"/>
    <property type="match status" value="1"/>
</dbReference>
<dbReference type="SUPFAM" id="SSF52096">
    <property type="entry name" value="ClpP/crotonase"/>
    <property type="match status" value="1"/>
</dbReference>
<sequence>MSLLTFERRGAIALLTLNRPEAMNALGAPGDGDAIAAACAEVNADRSIRCAILTGAGRAFSAGGDVKAMRDRAGAFSGGPVEVREGYRTNIHRLARALYGLEMPVIAAVNGAAIGLGCDVACLADIRIAADTAKFGVTFLKLGIIPGDGGAWLLPRSIGMSRASELLFTGDVVDAKTAAEWGLVSRVVPADTLMDEAWALAERIAAQPPQALRLAKTLLRQGQTASYDTIMEMSATAQAIMHMTEDHVEGVNALLEKRAPDFKGR</sequence>
<gene>
    <name evidence="3" type="ORF">ACFOMD_12895</name>
</gene>
<dbReference type="Gene3D" id="1.10.12.10">
    <property type="entry name" value="Lyase 2-enoyl-coa Hydratase, Chain A, domain 2"/>
    <property type="match status" value="1"/>
</dbReference>
<proteinExistence type="inferred from homology"/>
<dbReference type="CDD" id="cd06558">
    <property type="entry name" value="crotonase-like"/>
    <property type="match status" value="1"/>
</dbReference>